<evidence type="ECO:0000256" key="1">
    <source>
        <dbReference type="SAM" id="Phobius"/>
    </source>
</evidence>
<dbReference type="PIRSF" id="PIRSF029895">
    <property type="entry name" value="SpoIV"/>
    <property type="match status" value="1"/>
</dbReference>
<accession>A0A345PHL2</accession>
<dbReference type="RefSeq" id="WP_114916781.1">
    <property type="nucleotide sequence ID" value="NZ_CP024848.1"/>
</dbReference>
<reference evidence="3" key="1">
    <citation type="submission" date="2017-11" db="EMBL/GenBank/DDBJ databases">
        <authorList>
            <person name="Zhu W."/>
        </authorList>
    </citation>
    <scope>NUCLEOTIDE SEQUENCE [LARGE SCALE GENOMIC DNA]</scope>
    <source>
        <strain evidence="3">160</strain>
    </source>
</reference>
<gene>
    <name evidence="2" type="primary">yqfD</name>
    <name evidence="2" type="ORF">CUC15_11430</name>
</gene>
<dbReference type="Proteomes" id="UP000253908">
    <property type="component" value="Chromosome"/>
</dbReference>
<protein>
    <submittedName>
        <fullName evidence="2">Sporulation protein YqfD</fullName>
    </submittedName>
</protein>
<keyword evidence="1" id="KW-0812">Transmembrane</keyword>
<dbReference type="Pfam" id="PF06898">
    <property type="entry name" value="YqfD"/>
    <property type="match status" value="1"/>
</dbReference>
<dbReference type="NCBIfam" id="TIGR02876">
    <property type="entry name" value="spore_yqfD"/>
    <property type="match status" value="1"/>
</dbReference>
<name>A0A345PHL2_9BACI</name>
<keyword evidence="1" id="KW-1133">Transmembrane helix</keyword>
<dbReference type="AlphaFoldDB" id="A0A345PHL2"/>
<dbReference type="OrthoDB" id="1640349at2"/>
<sequence length="399" mass="45353">MKPIQGSFITGYVSILIKGEQPELFFQICSKHGITIWDMKKHAPDLCEGKIKLTDIKLVKKIRRGTGYKVSFIQKKGYPFLFKRFMRKRPLIIGLLLGFFLVIFLSNIIWDVKITGVPKDIEEKISKQLNQYGVHPGAWIFSLESPNLIQQQLVKDVPELLWVGVDQKGTTFYLEGVEKIIVKEVPAGEPRNLVAKKNGVIKDLYVSKGIPRVKVNDYVEKGDLLVSGVIGNETDEEGTMELIAADGLITANTWYEVSVTIPLNYYDEQVTGNNEKKYFLKVGDFQLPVWGFGTPDYSDIHRESTETPVRIFKWESPIKVVENVLSEKKSNRRERTREEAVKIGIEQAKADLQLELGPEAEIMTEKILHETMDHGKVKLNLYITVEENIGDAQLLNQGD</sequence>
<proteinExistence type="predicted"/>
<keyword evidence="3" id="KW-1185">Reference proteome</keyword>
<evidence type="ECO:0000313" key="3">
    <source>
        <dbReference type="Proteomes" id="UP000253908"/>
    </source>
</evidence>
<dbReference type="InterPro" id="IPR010690">
    <property type="entry name" value="YqfD"/>
</dbReference>
<organism evidence="2 3">
    <name type="scientific">Oceanobacillus zhaokaii</name>
    <dbReference type="NCBI Taxonomy" id="2052660"/>
    <lineage>
        <taxon>Bacteria</taxon>
        <taxon>Bacillati</taxon>
        <taxon>Bacillota</taxon>
        <taxon>Bacilli</taxon>
        <taxon>Bacillales</taxon>
        <taxon>Bacillaceae</taxon>
        <taxon>Oceanobacillus</taxon>
    </lineage>
</organism>
<keyword evidence="1" id="KW-0472">Membrane</keyword>
<dbReference type="EMBL" id="CP024848">
    <property type="protein sequence ID" value="AXI09492.1"/>
    <property type="molecule type" value="Genomic_DNA"/>
</dbReference>
<feature type="transmembrane region" description="Helical" evidence="1">
    <location>
        <begin position="91"/>
        <end position="110"/>
    </location>
</feature>
<dbReference type="KEGG" id="ocn:CUC15_11430"/>
<evidence type="ECO:0000313" key="2">
    <source>
        <dbReference type="EMBL" id="AXI09492.1"/>
    </source>
</evidence>